<comment type="caution">
    <text evidence="2">The sequence shown here is derived from an EMBL/GenBank/DDBJ whole genome shotgun (WGS) entry which is preliminary data.</text>
</comment>
<accession>A0A4Z2CKQ6</accession>
<dbReference type="EMBL" id="SKCS01000756">
    <property type="protein sequence ID" value="TNN04872.1"/>
    <property type="molecule type" value="Genomic_DNA"/>
</dbReference>
<evidence type="ECO:0000313" key="2">
    <source>
        <dbReference type="EMBL" id="TNN04873.1"/>
    </source>
</evidence>
<dbReference type="SMART" id="SM01126">
    <property type="entry name" value="DDE_Tnp_IS1595"/>
    <property type="match status" value="1"/>
</dbReference>
<keyword evidence="3" id="KW-1185">Reference proteome</keyword>
<dbReference type="InterPro" id="IPR053164">
    <property type="entry name" value="IS1016-like_transposase"/>
</dbReference>
<dbReference type="PANTHER" id="PTHR47163:SF2">
    <property type="entry name" value="SI:DKEY-17M8.2"/>
    <property type="match status" value="1"/>
</dbReference>
<dbReference type="OrthoDB" id="10062329at2759"/>
<protein>
    <recommendedName>
        <fullName evidence="1">ISXO2-like transposase domain-containing protein</fullName>
    </recommendedName>
</protein>
<proteinExistence type="predicted"/>
<reference evidence="2 3" key="1">
    <citation type="submission" date="2019-03" db="EMBL/GenBank/DDBJ databases">
        <title>An improved genome assembly of the fluke Schistosoma japonicum.</title>
        <authorList>
            <person name="Hu W."/>
            <person name="Luo F."/>
            <person name="Yin M."/>
            <person name="Mo X."/>
            <person name="Sun C."/>
            <person name="Wu Q."/>
            <person name="Zhu B."/>
            <person name="Xiang M."/>
            <person name="Wang J."/>
            <person name="Wang Y."/>
            <person name="Zhang T."/>
            <person name="Xu B."/>
            <person name="Zheng H."/>
            <person name="Feng Z."/>
        </authorList>
    </citation>
    <scope>NUCLEOTIDE SEQUENCE [LARGE SCALE GENOMIC DNA]</scope>
    <source>
        <strain evidence="2">HuSjv2</strain>
        <tissue evidence="2">Worms</tissue>
    </source>
</reference>
<organism evidence="2 3">
    <name type="scientific">Schistosoma japonicum</name>
    <name type="common">Blood fluke</name>
    <dbReference type="NCBI Taxonomy" id="6182"/>
    <lineage>
        <taxon>Eukaryota</taxon>
        <taxon>Metazoa</taxon>
        <taxon>Spiralia</taxon>
        <taxon>Lophotrochozoa</taxon>
        <taxon>Platyhelminthes</taxon>
        <taxon>Trematoda</taxon>
        <taxon>Digenea</taxon>
        <taxon>Strigeidida</taxon>
        <taxon>Schistosomatoidea</taxon>
        <taxon>Schistosomatidae</taxon>
        <taxon>Schistosoma</taxon>
    </lineage>
</organism>
<name>A0A4Z2CKQ6_SCHJA</name>
<gene>
    <name evidence="2" type="ORF">EWB00_010190</name>
</gene>
<dbReference type="Proteomes" id="UP000311919">
    <property type="component" value="Unassembled WGS sequence"/>
</dbReference>
<dbReference type="PANTHER" id="PTHR47163">
    <property type="entry name" value="DDE_TNP_IS1595 DOMAIN-CONTAINING PROTEIN"/>
    <property type="match status" value="1"/>
</dbReference>
<dbReference type="InterPro" id="IPR024445">
    <property type="entry name" value="Tnp_ISXO2-like"/>
</dbReference>
<dbReference type="Pfam" id="PF12762">
    <property type="entry name" value="DDE_Tnp_IS1595"/>
    <property type="match status" value="1"/>
</dbReference>
<evidence type="ECO:0000313" key="3">
    <source>
        <dbReference type="Proteomes" id="UP000311919"/>
    </source>
</evidence>
<feature type="domain" description="ISXO2-like transposase" evidence="1">
    <location>
        <begin position="2"/>
        <end position="116"/>
    </location>
</feature>
<evidence type="ECO:0000259" key="1">
    <source>
        <dbReference type="SMART" id="SM01126"/>
    </source>
</evidence>
<dbReference type="EMBL" id="SKCS01000756">
    <property type="protein sequence ID" value="TNN04873.1"/>
    <property type="molecule type" value="Genomic_DNA"/>
</dbReference>
<dbReference type="STRING" id="6182.A0A4Z2CKQ6"/>
<sequence length="135" mass="16338">KTEWVLGIFYQTLGKGHFQYVPNRTARTLIPIIQLYVLPRSTIYTDDWRANRPLLRLGYVHHVVFYKRYFVDSSIDVHTQNIKGYWSHLKEFRKPHKGSRNNMIWGHMNEFLYRSYYVFKLNEPVSNLHKLINHV</sequence>
<feature type="non-terminal residue" evidence="2">
    <location>
        <position position="1"/>
    </location>
</feature>
<dbReference type="AlphaFoldDB" id="A0A4Z2CKQ6"/>